<comment type="caution">
    <text evidence="1">The sequence shown here is derived from an EMBL/GenBank/DDBJ whole genome shotgun (WGS) entry which is preliminary data.</text>
</comment>
<reference evidence="1" key="1">
    <citation type="thesis" date="2020" institute="ProQuest LLC" country="789 East Eisenhower Parkway, Ann Arbor, MI, USA">
        <title>Comparative Genomics and Chromosome Evolution.</title>
        <authorList>
            <person name="Mudd A.B."/>
        </authorList>
    </citation>
    <scope>NUCLEOTIDE SEQUENCE</scope>
    <source>
        <strain evidence="1">237g6f4</strain>
        <tissue evidence="1">Blood</tissue>
    </source>
</reference>
<accession>A0AAV6YH04</accession>
<dbReference type="AlphaFoldDB" id="A0AAV6YH04"/>
<evidence type="ECO:0000313" key="2">
    <source>
        <dbReference type="Proteomes" id="UP000824782"/>
    </source>
</evidence>
<proteinExistence type="predicted"/>
<protein>
    <submittedName>
        <fullName evidence="1">Uncharacterized protein</fullName>
    </submittedName>
</protein>
<dbReference type="Proteomes" id="UP000824782">
    <property type="component" value="Unassembled WGS sequence"/>
</dbReference>
<evidence type="ECO:0000313" key="1">
    <source>
        <dbReference type="EMBL" id="KAG8535976.1"/>
    </source>
</evidence>
<gene>
    <name evidence="1" type="ORF">GDO81_027372</name>
</gene>
<name>A0AAV6YH04_ENGPU</name>
<keyword evidence="2" id="KW-1185">Reference proteome</keyword>
<sequence>MGPGAGEGLYLPPGMTVARASSDISHRRSHGAEREGAAAVVATSLHWLPVAFGVGGLTNEQSRRRAVPHLVGGHGRLIHPQQL</sequence>
<organism evidence="1 2">
    <name type="scientific">Engystomops pustulosus</name>
    <name type="common">Tungara frog</name>
    <name type="synonym">Physalaemus pustulosus</name>
    <dbReference type="NCBI Taxonomy" id="76066"/>
    <lineage>
        <taxon>Eukaryota</taxon>
        <taxon>Metazoa</taxon>
        <taxon>Chordata</taxon>
        <taxon>Craniata</taxon>
        <taxon>Vertebrata</taxon>
        <taxon>Euteleostomi</taxon>
        <taxon>Amphibia</taxon>
        <taxon>Batrachia</taxon>
        <taxon>Anura</taxon>
        <taxon>Neobatrachia</taxon>
        <taxon>Hyloidea</taxon>
        <taxon>Leptodactylidae</taxon>
        <taxon>Leiuperinae</taxon>
        <taxon>Engystomops</taxon>
    </lineage>
</organism>
<dbReference type="EMBL" id="WNYA01053014">
    <property type="protein sequence ID" value="KAG8535976.1"/>
    <property type="molecule type" value="Genomic_DNA"/>
</dbReference>